<keyword evidence="2" id="KW-1185">Reference proteome</keyword>
<sequence length="181" mass="20559">MKPMDSLSEKRLYRDLILQENGKAVKNSNPAREFMGTAYNRILDITFSVNGARAANSDRISKSPFLIAVRFPVIPLLSFLFNMIRLNQDEQRKRDSKAVAKWATQEIHFNLQSSDSAALSRQVQSYKVNYNVGGEQFEDTKQALLEQRAALTGEITTTSRDVGHFEHEVERMTAEVTQTSE</sequence>
<evidence type="ECO:0000313" key="2">
    <source>
        <dbReference type="Proteomes" id="UP001164746"/>
    </source>
</evidence>
<protein>
    <submittedName>
        <fullName evidence="1">Uncharacterized protein</fullName>
    </submittedName>
</protein>
<dbReference type="Proteomes" id="UP001164746">
    <property type="component" value="Chromosome 5"/>
</dbReference>
<name>A0ABY7E755_MYAAR</name>
<proteinExistence type="predicted"/>
<organism evidence="1 2">
    <name type="scientific">Mya arenaria</name>
    <name type="common">Soft-shell clam</name>
    <dbReference type="NCBI Taxonomy" id="6604"/>
    <lineage>
        <taxon>Eukaryota</taxon>
        <taxon>Metazoa</taxon>
        <taxon>Spiralia</taxon>
        <taxon>Lophotrochozoa</taxon>
        <taxon>Mollusca</taxon>
        <taxon>Bivalvia</taxon>
        <taxon>Autobranchia</taxon>
        <taxon>Heteroconchia</taxon>
        <taxon>Euheterodonta</taxon>
        <taxon>Imparidentia</taxon>
        <taxon>Neoheterodontei</taxon>
        <taxon>Myida</taxon>
        <taxon>Myoidea</taxon>
        <taxon>Myidae</taxon>
        <taxon>Mya</taxon>
    </lineage>
</organism>
<dbReference type="EMBL" id="CP111016">
    <property type="protein sequence ID" value="WAR05818.1"/>
    <property type="molecule type" value="Genomic_DNA"/>
</dbReference>
<reference evidence="1" key="1">
    <citation type="submission" date="2022-11" db="EMBL/GenBank/DDBJ databases">
        <title>Centuries of genome instability and evolution in soft-shell clam transmissible cancer (bioRxiv).</title>
        <authorList>
            <person name="Hart S.F.M."/>
            <person name="Yonemitsu M.A."/>
            <person name="Giersch R.M."/>
            <person name="Beal B.F."/>
            <person name="Arriagada G."/>
            <person name="Davis B.W."/>
            <person name="Ostrander E.A."/>
            <person name="Goff S.P."/>
            <person name="Metzger M.J."/>
        </authorList>
    </citation>
    <scope>NUCLEOTIDE SEQUENCE</scope>
    <source>
        <strain evidence="1">MELC-2E11</strain>
        <tissue evidence="1">Siphon/mantle</tissue>
    </source>
</reference>
<gene>
    <name evidence="1" type="ORF">MAR_021187</name>
</gene>
<evidence type="ECO:0000313" key="1">
    <source>
        <dbReference type="EMBL" id="WAR05818.1"/>
    </source>
</evidence>
<accession>A0ABY7E755</accession>